<accession>A0A830MD02</accession>
<comment type="caution">
    <text evidence="7">The sequence shown here is derived from an EMBL/GenBank/DDBJ whole genome shotgun (WGS) entry which is preliminary data.</text>
</comment>
<dbReference type="GO" id="GO:0003677">
    <property type="term" value="F:DNA binding"/>
    <property type="evidence" value="ECO:0007669"/>
    <property type="project" value="UniProtKB-KW"/>
</dbReference>
<evidence type="ECO:0000256" key="2">
    <source>
        <dbReference type="ARBA" id="ARBA00022763"/>
    </source>
</evidence>
<sequence length="166" mass="18222">MIKPVRILAFDISLGQPGAALIEVRNGQATIIDKSNIKTTTKDSIAVRTSIVYAWAVHFIECNRGKGFDFVVRELFQGRTWKQNAPVFAAWSAVDHALNVFDLVYTDEPITPGTHFKAVAGNGKATKQEVADSVRKWTAFKGEFASDDESDACSLALYKAVKEGLI</sequence>
<dbReference type="GO" id="GO:0006281">
    <property type="term" value="P:DNA repair"/>
    <property type="evidence" value="ECO:0007669"/>
    <property type="project" value="UniProtKB-KW"/>
</dbReference>
<dbReference type="InterPro" id="IPR012337">
    <property type="entry name" value="RNaseH-like_sf"/>
</dbReference>
<keyword evidence="4" id="KW-0238">DNA-binding</keyword>
<dbReference type="Gene3D" id="3.30.420.10">
    <property type="entry name" value="Ribonuclease H-like superfamily/Ribonuclease H"/>
    <property type="match status" value="1"/>
</dbReference>
<dbReference type="InterPro" id="IPR002176">
    <property type="entry name" value="X-over_junc_endoDNase_RuvC"/>
</dbReference>
<protein>
    <submittedName>
        <fullName evidence="7">Uncharacterized protein</fullName>
    </submittedName>
</protein>
<organism evidence="7 8">
    <name type="scientific">Listeria monocytogenes</name>
    <dbReference type="NCBI Taxonomy" id="1639"/>
    <lineage>
        <taxon>Bacteria</taxon>
        <taxon>Bacillati</taxon>
        <taxon>Bacillota</taxon>
        <taxon>Bacilli</taxon>
        <taxon>Bacillales</taxon>
        <taxon>Listeriaceae</taxon>
        <taxon>Listeria</taxon>
    </lineage>
</organism>
<dbReference type="SUPFAM" id="SSF53098">
    <property type="entry name" value="Ribonuclease H-like"/>
    <property type="match status" value="1"/>
</dbReference>
<evidence type="ECO:0000256" key="4">
    <source>
        <dbReference type="ARBA" id="ARBA00023125"/>
    </source>
</evidence>
<dbReference type="InterPro" id="IPR020563">
    <property type="entry name" value="X-over_junc_endoDNase_Mg_BS"/>
</dbReference>
<evidence type="ECO:0000256" key="3">
    <source>
        <dbReference type="ARBA" id="ARBA00022842"/>
    </source>
</evidence>
<reference evidence="7 8" key="1">
    <citation type="submission" date="2019-03" db="EMBL/GenBank/DDBJ databases">
        <authorList>
            <person name="Ashton P.M."/>
            <person name="Dallman T."/>
            <person name="Nair S."/>
            <person name="De Pinna E."/>
            <person name="Peters T."/>
            <person name="Grant K."/>
        </authorList>
    </citation>
    <scope>NUCLEOTIDE SEQUENCE [LARGE SCALE GENOMIC DNA]</scope>
    <source>
        <strain evidence="7">RL15000271</strain>
    </source>
</reference>
<proteinExistence type="inferred from homology"/>
<evidence type="ECO:0000256" key="1">
    <source>
        <dbReference type="ARBA" id="ARBA00009518"/>
    </source>
</evidence>
<dbReference type="EMBL" id="AAARLF010000004">
    <property type="protein sequence ID" value="EAE2898169.1"/>
    <property type="molecule type" value="Genomic_DNA"/>
</dbReference>
<evidence type="ECO:0000313" key="7">
    <source>
        <dbReference type="EMBL" id="EAE2898169.1"/>
    </source>
</evidence>
<name>A0A830MD02_LISMN</name>
<evidence type="ECO:0000256" key="6">
    <source>
        <dbReference type="ARBA" id="ARBA00023204"/>
    </source>
</evidence>
<dbReference type="GO" id="GO:0008821">
    <property type="term" value="F:crossover junction DNA endonuclease activity"/>
    <property type="evidence" value="ECO:0007669"/>
    <property type="project" value="InterPro"/>
</dbReference>
<keyword evidence="3" id="KW-0460">Magnesium</keyword>
<keyword evidence="2" id="KW-0227">DNA damage</keyword>
<gene>
    <name evidence="7" type="ORF">E1W43_09455</name>
</gene>
<dbReference type="AlphaFoldDB" id="A0A830MD02"/>
<keyword evidence="6" id="KW-0234">DNA repair</keyword>
<dbReference type="Pfam" id="PF02075">
    <property type="entry name" value="RuvC"/>
    <property type="match status" value="1"/>
</dbReference>
<evidence type="ECO:0000256" key="5">
    <source>
        <dbReference type="ARBA" id="ARBA00023172"/>
    </source>
</evidence>
<dbReference type="RefSeq" id="WP_061106375.1">
    <property type="nucleotide sequence ID" value="NZ_CADEHJ010000001.1"/>
</dbReference>
<dbReference type="InterPro" id="IPR036397">
    <property type="entry name" value="RNaseH_sf"/>
</dbReference>
<keyword evidence="5" id="KW-0233">DNA recombination</keyword>
<dbReference type="PROSITE" id="PS01321">
    <property type="entry name" value="RUVC"/>
    <property type="match status" value="1"/>
</dbReference>
<comment type="similarity">
    <text evidence="1">Belongs to the RuvC family.</text>
</comment>
<dbReference type="Proteomes" id="UP000401273">
    <property type="component" value="Unassembled WGS sequence"/>
</dbReference>
<dbReference type="GO" id="GO:0006310">
    <property type="term" value="P:DNA recombination"/>
    <property type="evidence" value="ECO:0007669"/>
    <property type="project" value="UniProtKB-KW"/>
</dbReference>
<evidence type="ECO:0000313" key="8">
    <source>
        <dbReference type="Proteomes" id="UP000401273"/>
    </source>
</evidence>